<comment type="function">
    <text evidence="3">Thiol-specific peroxidase that catalyzes the reduction of hydrogen peroxide and organic hydroperoxides to water and alcohols, respectively. Plays a role in cell protection against oxidative stress by detoxifying peroxides.</text>
</comment>
<keyword evidence="2 3" id="KW-0560">Oxidoreductase</keyword>
<keyword evidence="6" id="KW-1185">Reference proteome</keyword>
<dbReference type="EMBL" id="BSNI01000002">
    <property type="protein sequence ID" value="GLQ17783.1"/>
    <property type="molecule type" value="Genomic_DNA"/>
</dbReference>
<evidence type="ECO:0000256" key="3">
    <source>
        <dbReference type="RuleBase" id="RU366011"/>
    </source>
</evidence>
<dbReference type="InterPro" id="IPR037944">
    <property type="entry name" value="PRX5-like"/>
</dbReference>
<evidence type="ECO:0000313" key="6">
    <source>
        <dbReference type="Proteomes" id="UP001161405"/>
    </source>
</evidence>
<dbReference type="PANTHER" id="PTHR10430:SF16">
    <property type="entry name" value="PEROXIREDOXIN-5, MITOCHONDRIAL"/>
    <property type="match status" value="1"/>
</dbReference>
<evidence type="ECO:0000256" key="1">
    <source>
        <dbReference type="ARBA" id="ARBA00022559"/>
    </source>
</evidence>
<dbReference type="InterPro" id="IPR013766">
    <property type="entry name" value="Thioredoxin_domain"/>
</dbReference>
<comment type="similarity">
    <text evidence="3">Belongs to the peroxiredoxin family. Prx5 subfamily.</text>
</comment>
<dbReference type="PROSITE" id="PS51352">
    <property type="entry name" value="THIOREDOXIN_2"/>
    <property type="match status" value="1"/>
</dbReference>
<evidence type="ECO:0000256" key="2">
    <source>
        <dbReference type="ARBA" id="ARBA00023002"/>
    </source>
</evidence>
<dbReference type="Gene3D" id="3.40.30.10">
    <property type="entry name" value="Glutaredoxin"/>
    <property type="match status" value="1"/>
</dbReference>
<dbReference type="CDD" id="cd03013">
    <property type="entry name" value="PRX5_like"/>
    <property type="match status" value="1"/>
</dbReference>
<accession>A0ABQ5UT87</accession>
<dbReference type="Pfam" id="PF08534">
    <property type="entry name" value="Redoxin"/>
    <property type="match status" value="1"/>
</dbReference>
<keyword evidence="3" id="KW-0676">Redox-active center</keyword>
<dbReference type="EC" id="1.11.1.27" evidence="3"/>
<evidence type="ECO:0000259" key="4">
    <source>
        <dbReference type="PROSITE" id="PS51352"/>
    </source>
</evidence>
<dbReference type="SUPFAM" id="SSF52833">
    <property type="entry name" value="Thioredoxin-like"/>
    <property type="match status" value="1"/>
</dbReference>
<comment type="catalytic activity">
    <reaction evidence="3">
        <text>a hydroperoxide + 2 glutathione = an alcohol + glutathione disulfide + H2O</text>
        <dbReference type="Rhea" id="RHEA:62632"/>
        <dbReference type="ChEBI" id="CHEBI:15377"/>
        <dbReference type="ChEBI" id="CHEBI:30879"/>
        <dbReference type="ChEBI" id="CHEBI:35924"/>
        <dbReference type="ChEBI" id="CHEBI:57925"/>
        <dbReference type="ChEBI" id="CHEBI:58297"/>
        <dbReference type="EC" id="1.11.1.27"/>
    </reaction>
</comment>
<feature type="domain" description="Thioredoxin" evidence="4">
    <location>
        <begin position="3"/>
        <end position="166"/>
    </location>
</feature>
<reference evidence="5" key="1">
    <citation type="journal article" date="2014" name="Int. J. Syst. Evol. Microbiol.">
        <title>Complete genome of a new Firmicutes species belonging to the dominant human colonic microbiota ('Ruminococcus bicirculans') reveals two chromosomes and a selective capacity to utilize plant glucans.</title>
        <authorList>
            <consortium name="NISC Comparative Sequencing Program"/>
            <person name="Wegmann U."/>
            <person name="Louis P."/>
            <person name="Goesmann A."/>
            <person name="Henrissat B."/>
            <person name="Duncan S.H."/>
            <person name="Flint H.J."/>
        </authorList>
    </citation>
    <scope>NUCLEOTIDE SEQUENCE</scope>
    <source>
        <strain evidence="5">NBRC 107169</strain>
    </source>
</reference>
<organism evidence="5 6">
    <name type="scientific">Maritalea porphyrae</name>
    <dbReference type="NCBI Taxonomy" id="880732"/>
    <lineage>
        <taxon>Bacteria</taxon>
        <taxon>Pseudomonadati</taxon>
        <taxon>Pseudomonadota</taxon>
        <taxon>Alphaproteobacteria</taxon>
        <taxon>Hyphomicrobiales</taxon>
        <taxon>Devosiaceae</taxon>
        <taxon>Maritalea</taxon>
    </lineage>
</organism>
<dbReference type="InterPro" id="IPR036249">
    <property type="entry name" value="Thioredoxin-like_sf"/>
</dbReference>
<protein>
    <recommendedName>
        <fullName evidence="3">Glutathione-dependent peroxiredoxin</fullName>
        <ecNumber evidence="3">1.11.1.27</ecNumber>
    </recommendedName>
</protein>
<gene>
    <name evidence="5" type="ORF">GCM10007879_20320</name>
</gene>
<dbReference type="PANTHER" id="PTHR10430">
    <property type="entry name" value="PEROXIREDOXIN"/>
    <property type="match status" value="1"/>
</dbReference>
<dbReference type="RefSeq" id="WP_284364183.1">
    <property type="nucleotide sequence ID" value="NZ_BSNI01000002.1"/>
</dbReference>
<comment type="caution">
    <text evidence="5">The sequence shown here is derived from an EMBL/GenBank/DDBJ whole genome shotgun (WGS) entry which is preliminary data.</text>
</comment>
<dbReference type="InterPro" id="IPR013740">
    <property type="entry name" value="Redoxin"/>
</dbReference>
<keyword evidence="3" id="KW-0049">Antioxidant</keyword>
<dbReference type="Proteomes" id="UP001161405">
    <property type="component" value="Unassembled WGS sequence"/>
</dbReference>
<proteinExistence type="inferred from homology"/>
<evidence type="ECO:0000313" key="5">
    <source>
        <dbReference type="EMBL" id="GLQ17783.1"/>
    </source>
</evidence>
<sequence>MPLAVGDKIPSVTVKRMTPLGPEDIDFAEFVGEGTSVLFSLPAAFSTTCHNNHLPGYIAYADKFAKLGVNRVACLSVNDHFVMSAWADQTGAMGTIDMIADGNAELAVAMKSEVDASGGGMGIRFARLAYIVKDGVVEDVFVETARGSTAQTGAENLIAAVEERHAA</sequence>
<name>A0ABQ5UT87_9HYPH</name>
<keyword evidence="1 3" id="KW-0575">Peroxidase</keyword>
<reference evidence="5" key="2">
    <citation type="submission" date="2023-01" db="EMBL/GenBank/DDBJ databases">
        <title>Draft genome sequence of Maritalea porphyrae strain NBRC 107169.</title>
        <authorList>
            <person name="Sun Q."/>
            <person name="Mori K."/>
        </authorList>
    </citation>
    <scope>NUCLEOTIDE SEQUENCE</scope>
    <source>
        <strain evidence="5">NBRC 107169</strain>
    </source>
</reference>